<sequence>MMTKRIQQRTKETHARLIATAQQLIGEGGYDALRIEEVVTRAGVAKGTFFAHFSDKETLMDQLIGERIHQLLDEMEAVAIPDGLDEFVERLLPRMQFMTSERYVFDVILRRSGAAGIEQVGPIALAFDRYIDIIIRWLEAGYFRQDVPMAILAEGVQAFETQAMAMNFCAVHSQLSLHERILPYLRAWLLVPARENAPVNGRTSTAQ</sequence>
<dbReference type="SUPFAM" id="SSF46689">
    <property type="entry name" value="Homeodomain-like"/>
    <property type="match status" value="1"/>
</dbReference>
<evidence type="ECO:0000256" key="2">
    <source>
        <dbReference type="PROSITE-ProRule" id="PRU00335"/>
    </source>
</evidence>
<evidence type="ECO:0000259" key="3">
    <source>
        <dbReference type="PROSITE" id="PS50977"/>
    </source>
</evidence>
<protein>
    <submittedName>
        <fullName evidence="4">TetR/AcrR family transcriptional regulator</fullName>
    </submittedName>
</protein>
<dbReference type="PROSITE" id="PS50977">
    <property type="entry name" value="HTH_TETR_2"/>
    <property type="match status" value="1"/>
</dbReference>
<organism evidence="4 5">
    <name type="scientific">Pectobacterium zantedeschiae</name>
    <dbReference type="NCBI Taxonomy" id="2034769"/>
    <lineage>
        <taxon>Bacteria</taxon>
        <taxon>Pseudomonadati</taxon>
        <taxon>Pseudomonadota</taxon>
        <taxon>Gammaproteobacteria</taxon>
        <taxon>Enterobacterales</taxon>
        <taxon>Pectobacteriaceae</taxon>
        <taxon>Pectobacterium</taxon>
    </lineage>
</organism>
<dbReference type="InterPro" id="IPR001647">
    <property type="entry name" value="HTH_TetR"/>
</dbReference>
<dbReference type="AlphaFoldDB" id="A0A9X8JFA0"/>
<comment type="caution">
    <text evidence="4">The sequence shown here is derived from an EMBL/GenBank/DDBJ whole genome shotgun (WGS) entry which is preliminary data.</text>
</comment>
<dbReference type="PRINTS" id="PR00455">
    <property type="entry name" value="HTHTETR"/>
</dbReference>
<dbReference type="InterPro" id="IPR050624">
    <property type="entry name" value="HTH-type_Tx_Regulator"/>
</dbReference>
<gene>
    <name evidence="4" type="ORF">CLR69_19785</name>
</gene>
<dbReference type="GO" id="GO:0003677">
    <property type="term" value="F:DNA binding"/>
    <property type="evidence" value="ECO:0007669"/>
    <property type="project" value="UniProtKB-UniRule"/>
</dbReference>
<dbReference type="PANTHER" id="PTHR43479:SF11">
    <property type="entry name" value="ACREF_ENVCD OPERON REPRESSOR-RELATED"/>
    <property type="match status" value="1"/>
</dbReference>
<name>A0A9X8JFA0_9GAMM</name>
<dbReference type="PANTHER" id="PTHR43479">
    <property type="entry name" value="ACREF/ENVCD OPERON REPRESSOR-RELATED"/>
    <property type="match status" value="1"/>
</dbReference>
<accession>A0A9X8JFA0</accession>
<evidence type="ECO:0000313" key="5">
    <source>
        <dbReference type="Proteomes" id="UP001138460"/>
    </source>
</evidence>
<dbReference type="OrthoDB" id="4541465at2"/>
<feature type="DNA-binding region" description="H-T-H motif" evidence="2">
    <location>
        <begin position="34"/>
        <end position="53"/>
    </location>
</feature>
<dbReference type="EMBL" id="NWTM01000004">
    <property type="protein sequence ID" value="RYC40041.1"/>
    <property type="molecule type" value="Genomic_DNA"/>
</dbReference>
<keyword evidence="5" id="KW-1185">Reference proteome</keyword>
<feature type="domain" description="HTH tetR-type" evidence="3">
    <location>
        <begin position="11"/>
        <end position="71"/>
    </location>
</feature>
<reference evidence="4 5" key="1">
    <citation type="journal article" date="2018" name="Syst. Appl. Microbiol.">
        <title>Pectobacterium zantedeschiae sp. nov. a new species of a soft rot pathogen isolated from Calla lily (Zantedeschia spp.).</title>
        <authorList>
            <person name="Waleron M."/>
            <person name="Misztak A."/>
            <person name="Waleron M."/>
            <person name="Franczuk M."/>
            <person name="Jonca J."/>
            <person name="Wielgomas B."/>
            <person name="Mikicinski A."/>
            <person name="Popovic T."/>
            <person name="Waleron K."/>
        </authorList>
    </citation>
    <scope>NUCLEOTIDE SEQUENCE [LARGE SCALE GENOMIC DNA]</scope>
    <source>
        <strain evidence="4 5">9M</strain>
    </source>
</reference>
<dbReference type="InterPro" id="IPR009057">
    <property type="entry name" value="Homeodomain-like_sf"/>
</dbReference>
<evidence type="ECO:0000313" key="4">
    <source>
        <dbReference type="EMBL" id="RYC40041.1"/>
    </source>
</evidence>
<evidence type="ECO:0000256" key="1">
    <source>
        <dbReference type="ARBA" id="ARBA00023125"/>
    </source>
</evidence>
<dbReference type="Pfam" id="PF00440">
    <property type="entry name" value="TetR_N"/>
    <property type="match status" value="1"/>
</dbReference>
<dbReference type="Proteomes" id="UP001138460">
    <property type="component" value="Unassembled WGS sequence"/>
</dbReference>
<dbReference type="RefSeq" id="WP_131535096.1">
    <property type="nucleotide sequence ID" value="NZ_JBEHFA010000015.1"/>
</dbReference>
<dbReference type="Gene3D" id="1.10.357.10">
    <property type="entry name" value="Tetracycline Repressor, domain 2"/>
    <property type="match status" value="1"/>
</dbReference>
<keyword evidence="1 2" id="KW-0238">DNA-binding</keyword>
<proteinExistence type="predicted"/>